<name>A0ABV8X6I0_9LACT</name>
<accession>A0ABV8X6I0</accession>
<dbReference type="RefSeq" id="WP_378152711.1">
    <property type="nucleotide sequence ID" value="NZ_JBHSEC010000005.1"/>
</dbReference>
<evidence type="ECO:0000313" key="1">
    <source>
        <dbReference type="EMBL" id="MFC4409685.1"/>
    </source>
</evidence>
<comment type="caution">
    <text evidence="1">The sequence shown here is derived from an EMBL/GenBank/DDBJ whole genome shotgun (WGS) entry which is preliminary data.</text>
</comment>
<evidence type="ECO:0000313" key="2">
    <source>
        <dbReference type="Proteomes" id="UP001595817"/>
    </source>
</evidence>
<gene>
    <name evidence="1" type="ORF">ACFOZY_04455</name>
</gene>
<reference evidence="2" key="1">
    <citation type="journal article" date="2019" name="Int. J. Syst. Evol. Microbiol.">
        <title>The Global Catalogue of Microorganisms (GCM) 10K type strain sequencing project: providing services to taxonomists for standard genome sequencing and annotation.</title>
        <authorList>
            <consortium name="The Broad Institute Genomics Platform"/>
            <consortium name="The Broad Institute Genome Sequencing Center for Infectious Disease"/>
            <person name="Wu L."/>
            <person name="Ma J."/>
        </authorList>
    </citation>
    <scope>NUCLEOTIDE SEQUENCE [LARGE SCALE GENOMIC DNA]</scope>
    <source>
        <strain evidence="2">CCUG 59778</strain>
    </source>
</reference>
<dbReference type="EMBL" id="JBHSEC010000005">
    <property type="protein sequence ID" value="MFC4409685.1"/>
    <property type="molecule type" value="Genomic_DNA"/>
</dbReference>
<dbReference type="Proteomes" id="UP001595817">
    <property type="component" value="Unassembled WGS sequence"/>
</dbReference>
<protein>
    <recommendedName>
        <fullName evidence="3">Protoporphyrinogen oxidase</fullName>
    </recommendedName>
</protein>
<organism evidence="1 2">
    <name type="scientific">Chungangia koreensis</name>
    <dbReference type="NCBI Taxonomy" id="752657"/>
    <lineage>
        <taxon>Bacteria</taxon>
        <taxon>Bacillati</taxon>
        <taxon>Bacillota</taxon>
        <taxon>Bacilli</taxon>
        <taxon>Lactobacillales</taxon>
        <taxon>Chungangia</taxon>
    </lineage>
</organism>
<sequence length="145" mass="16772">MEFTVIERCDKETEEVLAQEGASFLKEPVSYFKKHINEFVYTESPAFEEARIDSLSIELDEVFRLYMGLFGFRAQKKFGDSIKSFLKENLIGEEVRSSVMFSNEDGLWEMNIPLDSIEGFNEEMSMEDAAELMHRFLINLVNSIG</sequence>
<proteinExistence type="predicted"/>
<keyword evidence="2" id="KW-1185">Reference proteome</keyword>
<evidence type="ECO:0008006" key="3">
    <source>
        <dbReference type="Google" id="ProtNLM"/>
    </source>
</evidence>